<dbReference type="OrthoDB" id="8185860at2759"/>
<dbReference type="RefSeq" id="XP_025075457.1">
    <property type="nucleotide sequence ID" value="XM_025219672.1"/>
</dbReference>
<keyword evidence="1" id="KW-0812">Transmembrane</keyword>
<gene>
    <name evidence="3" type="primary">LOC105432531</name>
</gene>
<proteinExistence type="predicted"/>
<evidence type="ECO:0000313" key="3">
    <source>
        <dbReference type="RefSeq" id="XP_025075457.1"/>
    </source>
</evidence>
<dbReference type="Proteomes" id="UP000504615">
    <property type="component" value="Unplaced"/>
</dbReference>
<feature type="transmembrane region" description="Helical" evidence="1">
    <location>
        <begin position="236"/>
        <end position="256"/>
    </location>
</feature>
<protein>
    <submittedName>
        <fullName evidence="3">Uncharacterized protein LOC105432531</fullName>
    </submittedName>
</protein>
<evidence type="ECO:0000313" key="2">
    <source>
        <dbReference type="Proteomes" id="UP000504615"/>
    </source>
</evidence>
<name>A0A8N1SBA8_9HYME</name>
<sequence length="284" mass="32185">MSSIEFFLGCTDTETNIDCLMIVGCAILGMVKTIWFRIYAKNLTHNYSSAVNDYLTIENAKERTIMRKYTFMGRALCSLILSFAYISTMMYALIPFLDFDEIEQVNITNEDKLEYPIPSKCALKYFNVPVSMYRTFCLIETVAIMVACTNNIVIGISYSHYLDSMASGQWSDDVAYAMTPFKLISWPIGVWPLQVYNVYSLIRCTLATCCAALVIVIPSFEVYLGCTDPGTKIDCLMLACAGILGMVKTLSFRIYARKMANNYDSAVNDYLTIENTKERAIMRR</sequence>
<keyword evidence="1" id="KW-1133">Transmembrane helix</keyword>
<reference evidence="3" key="1">
    <citation type="submission" date="2025-08" db="UniProtKB">
        <authorList>
            <consortium name="RefSeq"/>
        </authorList>
    </citation>
    <scope>IDENTIFICATION</scope>
</reference>
<organism evidence="2 3">
    <name type="scientific">Pogonomyrmex barbatus</name>
    <name type="common">red harvester ant</name>
    <dbReference type="NCBI Taxonomy" id="144034"/>
    <lineage>
        <taxon>Eukaryota</taxon>
        <taxon>Metazoa</taxon>
        <taxon>Ecdysozoa</taxon>
        <taxon>Arthropoda</taxon>
        <taxon>Hexapoda</taxon>
        <taxon>Insecta</taxon>
        <taxon>Pterygota</taxon>
        <taxon>Neoptera</taxon>
        <taxon>Endopterygota</taxon>
        <taxon>Hymenoptera</taxon>
        <taxon>Apocrita</taxon>
        <taxon>Aculeata</taxon>
        <taxon>Formicoidea</taxon>
        <taxon>Formicidae</taxon>
        <taxon>Myrmicinae</taxon>
        <taxon>Pogonomyrmex</taxon>
    </lineage>
</organism>
<accession>A0A8N1SBA8</accession>
<feature type="transmembrane region" description="Helical" evidence="1">
    <location>
        <begin position="200"/>
        <end position="224"/>
    </location>
</feature>
<feature type="transmembrane region" description="Helical" evidence="1">
    <location>
        <begin position="71"/>
        <end position="94"/>
    </location>
</feature>
<keyword evidence="1" id="KW-0472">Membrane</keyword>
<feature type="transmembrane region" description="Helical" evidence="1">
    <location>
        <begin position="133"/>
        <end position="153"/>
    </location>
</feature>
<keyword evidence="2" id="KW-1185">Reference proteome</keyword>
<dbReference type="GeneID" id="105432531"/>
<feature type="transmembrane region" description="Helical" evidence="1">
    <location>
        <begin position="20"/>
        <end position="40"/>
    </location>
</feature>
<dbReference type="AlphaFoldDB" id="A0A8N1SBA8"/>
<evidence type="ECO:0000256" key="1">
    <source>
        <dbReference type="SAM" id="Phobius"/>
    </source>
</evidence>